<evidence type="ECO:0000313" key="1">
    <source>
        <dbReference type="EMBL" id="PIE92797.1"/>
    </source>
</evidence>
<evidence type="ECO:0000313" key="2">
    <source>
        <dbReference type="Proteomes" id="UP000228484"/>
    </source>
</evidence>
<proteinExistence type="predicted"/>
<organism evidence="1 2">
    <name type="scientific">Bacillus fungorum</name>
    <dbReference type="NCBI Taxonomy" id="2039284"/>
    <lineage>
        <taxon>Bacteria</taxon>
        <taxon>Bacillati</taxon>
        <taxon>Bacillota</taxon>
        <taxon>Bacilli</taxon>
        <taxon>Bacillales</taxon>
        <taxon>Bacillaceae</taxon>
        <taxon>Bacillus</taxon>
    </lineage>
</organism>
<name>A0A2G6Q7K0_9BACI</name>
<dbReference type="RefSeq" id="WP_099686029.1">
    <property type="nucleotide sequence ID" value="NZ_NWUW01000026.1"/>
</dbReference>
<gene>
    <name evidence="1" type="ORF">CO726_24845</name>
</gene>
<reference evidence="1 2" key="1">
    <citation type="submission" date="2017-09" db="EMBL/GenBank/DDBJ databases">
        <title>Biocontrol bacteria screening and application from spent mushroom substrate.</title>
        <authorList>
            <person name="Sun X."/>
        </authorList>
    </citation>
    <scope>NUCLEOTIDE SEQUENCE [LARGE SCALE GENOMIC DNA]</scope>
    <source>
        <strain evidence="1 2">100374</strain>
    </source>
</reference>
<sequence>MNLKLQMKMNLNKKISNNEMIKLAKKLGGISEAGDYVNITDKEIDFKISKKQDLLSLLFQNGVGSVIAFLEKYVFYYDPVQIGEVFSQDSGRIALIYAFKNYIYVVKLIDGYNEIEISDTKGESKNILCEDGRKVEIENHIVMAHVLFGKK</sequence>
<comment type="caution">
    <text evidence="1">The sequence shown here is derived from an EMBL/GenBank/DDBJ whole genome shotgun (WGS) entry which is preliminary data.</text>
</comment>
<dbReference type="EMBL" id="NWUW01000026">
    <property type="protein sequence ID" value="PIE92797.1"/>
    <property type="molecule type" value="Genomic_DNA"/>
</dbReference>
<keyword evidence="2" id="KW-1185">Reference proteome</keyword>
<accession>A0A2G6Q7K0</accession>
<dbReference type="Proteomes" id="UP000228484">
    <property type="component" value="Unassembled WGS sequence"/>
</dbReference>
<protein>
    <submittedName>
        <fullName evidence="1">Uncharacterized protein</fullName>
    </submittedName>
</protein>
<dbReference type="AlphaFoldDB" id="A0A2G6Q7K0"/>